<gene>
    <name evidence="2" type="ORF">LAZ67_2006817</name>
</gene>
<organism evidence="2 3">
    <name type="scientific">Cordylochernes scorpioides</name>
    <dbReference type="NCBI Taxonomy" id="51811"/>
    <lineage>
        <taxon>Eukaryota</taxon>
        <taxon>Metazoa</taxon>
        <taxon>Ecdysozoa</taxon>
        <taxon>Arthropoda</taxon>
        <taxon>Chelicerata</taxon>
        <taxon>Arachnida</taxon>
        <taxon>Pseudoscorpiones</taxon>
        <taxon>Cheliferoidea</taxon>
        <taxon>Chernetidae</taxon>
        <taxon>Cordylochernes</taxon>
    </lineage>
</organism>
<feature type="region of interest" description="Disordered" evidence="1">
    <location>
        <begin position="1"/>
        <end position="50"/>
    </location>
</feature>
<evidence type="ECO:0000313" key="3">
    <source>
        <dbReference type="Proteomes" id="UP001235939"/>
    </source>
</evidence>
<reference evidence="2 3" key="1">
    <citation type="submission" date="2022-01" db="EMBL/GenBank/DDBJ databases">
        <title>A chromosomal length assembly of Cordylochernes scorpioides.</title>
        <authorList>
            <person name="Zeh D."/>
            <person name="Zeh J."/>
        </authorList>
    </citation>
    <scope>NUCLEOTIDE SEQUENCE [LARGE SCALE GENOMIC DNA]</scope>
    <source>
        <strain evidence="2">IN4F17</strain>
        <tissue evidence="2">Whole Body</tissue>
    </source>
</reference>
<feature type="compositionally biased region" description="Basic and acidic residues" evidence="1">
    <location>
        <begin position="33"/>
        <end position="50"/>
    </location>
</feature>
<evidence type="ECO:0000313" key="2">
    <source>
        <dbReference type="EMBL" id="UYV64159.1"/>
    </source>
</evidence>
<keyword evidence="3" id="KW-1185">Reference proteome</keyword>
<proteinExistence type="predicted"/>
<name>A0ABY6K5Q8_9ARAC</name>
<evidence type="ECO:0000256" key="1">
    <source>
        <dbReference type="SAM" id="MobiDB-lite"/>
    </source>
</evidence>
<feature type="compositionally biased region" description="Polar residues" evidence="1">
    <location>
        <begin position="7"/>
        <end position="21"/>
    </location>
</feature>
<dbReference type="Proteomes" id="UP001235939">
    <property type="component" value="Chromosome 02"/>
</dbReference>
<protein>
    <submittedName>
        <fullName evidence="2">Uncharacterized protein</fullName>
    </submittedName>
</protein>
<sequence>MERFPRQQENNQRSSVLTELSSKLRIRKSTVGDSDRGSGPTEREQTERIKRKEQMAMEFELEKLRIRLYVETTIRLAVPTKTQTAKYVS</sequence>
<accession>A0ABY6K5Q8</accession>
<dbReference type="EMBL" id="CP092864">
    <property type="protein sequence ID" value="UYV64159.1"/>
    <property type="molecule type" value="Genomic_DNA"/>
</dbReference>